<evidence type="ECO:0000313" key="2">
    <source>
        <dbReference type="Ensembl" id="ENSSMRP00000022401.1"/>
    </source>
</evidence>
<dbReference type="AlphaFoldDB" id="A0A8D0DVG9"/>
<reference evidence="2" key="2">
    <citation type="submission" date="2025-09" db="UniProtKB">
        <authorList>
            <consortium name="Ensembl"/>
        </authorList>
    </citation>
    <scope>IDENTIFICATION</scope>
</reference>
<dbReference type="Ensembl" id="ENSSMRT00000026202.1">
    <property type="protein sequence ID" value="ENSSMRP00000022401.1"/>
    <property type="gene ID" value="ENSSMRG00000017395.1"/>
</dbReference>
<accession>A0A8D0DVG9</accession>
<protein>
    <recommendedName>
        <fullName evidence="1">Calcium-activated chloride channel N-terminal domain-containing protein</fullName>
    </recommendedName>
</protein>
<evidence type="ECO:0000313" key="3">
    <source>
        <dbReference type="Proteomes" id="UP000694421"/>
    </source>
</evidence>
<name>A0A8D0DVG9_SALMN</name>
<keyword evidence="3" id="KW-1185">Reference proteome</keyword>
<dbReference type="Pfam" id="PF08434">
    <property type="entry name" value="CLCA"/>
    <property type="match status" value="1"/>
</dbReference>
<reference evidence="2" key="1">
    <citation type="submission" date="2025-08" db="UniProtKB">
        <authorList>
            <consortium name="Ensembl"/>
        </authorList>
    </citation>
    <scope>IDENTIFICATION</scope>
</reference>
<dbReference type="Proteomes" id="UP000694421">
    <property type="component" value="Unplaced"/>
</dbReference>
<dbReference type="GeneTree" id="ENSGT00940000154682"/>
<feature type="domain" description="Calcium-activated chloride channel N-terminal" evidence="1">
    <location>
        <begin position="49"/>
        <end position="245"/>
    </location>
</feature>
<sequence>MEKYLHSYPGAVMIWNNTKEWQLLWNGYGPPLLDITIMIPQDLLILIIPKEASSYLFSATKERFYIKSVKVVIPFTWQSKPEYGRVTTESFEKADVIVADPYLKYGDDPYTLQYGGCGEPGRYIHFTPNFLTNDSLLEGYGSRGRIFVREWAHLRWGVFDEYNMNVSFYATGPQKAESTRCSADISGQYIFPLSTGETRPCKFERRTGLYEPGCQFIPDKVQTASASIMYMQSLPSVSINQVCSNELFLALHNI</sequence>
<organism evidence="2 3">
    <name type="scientific">Salvator merianae</name>
    <name type="common">Argentine black and white tegu</name>
    <name type="synonym">Tupinambis merianae</name>
    <dbReference type="NCBI Taxonomy" id="96440"/>
    <lineage>
        <taxon>Eukaryota</taxon>
        <taxon>Metazoa</taxon>
        <taxon>Chordata</taxon>
        <taxon>Craniata</taxon>
        <taxon>Vertebrata</taxon>
        <taxon>Euteleostomi</taxon>
        <taxon>Lepidosauria</taxon>
        <taxon>Squamata</taxon>
        <taxon>Bifurcata</taxon>
        <taxon>Unidentata</taxon>
        <taxon>Episquamata</taxon>
        <taxon>Laterata</taxon>
        <taxon>Teiioidea</taxon>
        <taxon>Teiidae</taxon>
        <taxon>Salvator</taxon>
    </lineage>
</organism>
<dbReference type="InterPro" id="IPR013642">
    <property type="entry name" value="CLCA_N"/>
</dbReference>
<proteinExistence type="predicted"/>
<evidence type="ECO:0000259" key="1">
    <source>
        <dbReference type="Pfam" id="PF08434"/>
    </source>
</evidence>